<dbReference type="Pfam" id="PF05485">
    <property type="entry name" value="THAP"/>
    <property type="match status" value="1"/>
</dbReference>
<keyword evidence="5 6" id="KW-0238">DNA-binding</keyword>
<keyword evidence="11" id="KW-1185">Reference proteome</keyword>
<dbReference type="Pfam" id="PF13359">
    <property type="entry name" value="DDE_Tnp_4"/>
    <property type="match status" value="1"/>
</dbReference>
<evidence type="ECO:0000313" key="10">
    <source>
        <dbReference type="EMBL" id="KAI7806389.1"/>
    </source>
</evidence>
<dbReference type="SMART" id="SM00980">
    <property type="entry name" value="THAP"/>
    <property type="match status" value="1"/>
</dbReference>
<dbReference type="Pfam" id="PF13613">
    <property type="entry name" value="HTH_Tnp_4"/>
    <property type="match status" value="1"/>
</dbReference>
<gene>
    <name evidence="10" type="ORF">IRJ41_005088</name>
</gene>
<dbReference type="SUPFAM" id="SSF57716">
    <property type="entry name" value="Glucocorticoid receptor-like (DNA-binding domain)"/>
    <property type="match status" value="1"/>
</dbReference>
<organism evidence="10 11">
    <name type="scientific">Triplophysa rosa</name>
    <name type="common">Cave loach</name>
    <dbReference type="NCBI Taxonomy" id="992332"/>
    <lineage>
        <taxon>Eukaryota</taxon>
        <taxon>Metazoa</taxon>
        <taxon>Chordata</taxon>
        <taxon>Craniata</taxon>
        <taxon>Vertebrata</taxon>
        <taxon>Euteleostomi</taxon>
        <taxon>Actinopterygii</taxon>
        <taxon>Neopterygii</taxon>
        <taxon>Teleostei</taxon>
        <taxon>Ostariophysi</taxon>
        <taxon>Cypriniformes</taxon>
        <taxon>Nemacheilidae</taxon>
        <taxon>Triplophysa</taxon>
    </lineage>
</organism>
<feature type="domain" description="THAP-type" evidence="9">
    <location>
        <begin position="1"/>
        <end position="81"/>
    </location>
</feature>
<dbReference type="GO" id="GO:0003677">
    <property type="term" value="F:DNA binding"/>
    <property type="evidence" value="ECO:0007669"/>
    <property type="project" value="UniProtKB-UniRule"/>
</dbReference>
<protein>
    <recommendedName>
        <fullName evidence="9">THAP-type domain-containing protein</fullName>
    </recommendedName>
</protein>
<dbReference type="PANTHER" id="PTHR23080">
    <property type="entry name" value="THAP DOMAIN PROTEIN"/>
    <property type="match status" value="1"/>
</dbReference>
<reference evidence="10" key="1">
    <citation type="submission" date="2021-02" db="EMBL/GenBank/DDBJ databases">
        <title>Comparative genomics reveals that relaxation of natural selection precedes convergent phenotypic evolution of cavefish.</title>
        <authorList>
            <person name="Peng Z."/>
        </authorList>
    </citation>
    <scope>NUCLEOTIDE SEQUENCE</scope>
    <source>
        <tissue evidence="10">Muscle</tissue>
    </source>
</reference>
<dbReference type="InterPro" id="IPR027806">
    <property type="entry name" value="HARBI1_dom"/>
</dbReference>
<keyword evidence="3 6" id="KW-0863">Zinc-finger</keyword>
<dbReference type="GO" id="GO:0008270">
    <property type="term" value="F:zinc ion binding"/>
    <property type="evidence" value="ECO:0007669"/>
    <property type="project" value="UniProtKB-KW"/>
</dbReference>
<evidence type="ECO:0000256" key="2">
    <source>
        <dbReference type="ARBA" id="ARBA00022723"/>
    </source>
</evidence>
<keyword evidence="4" id="KW-0862">Zinc</keyword>
<keyword evidence="2" id="KW-0479">Metal-binding</keyword>
<keyword evidence="7" id="KW-0175">Coiled coil</keyword>
<evidence type="ECO:0000256" key="6">
    <source>
        <dbReference type="PROSITE-ProRule" id="PRU00309"/>
    </source>
</evidence>
<evidence type="ECO:0000256" key="7">
    <source>
        <dbReference type="SAM" id="Coils"/>
    </source>
</evidence>
<comment type="cofactor">
    <cofactor evidence="1">
        <name>a divalent metal cation</name>
        <dbReference type="ChEBI" id="CHEBI:60240"/>
    </cofactor>
</comment>
<evidence type="ECO:0000256" key="3">
    <source>
        <dbReference type="ARBA" id="ARBA00022771"/>
    </source>
</evidence>
<dbReference type="EMBL" id="JAFHDT010000008">
    <property type="protein sequence ID" value="KAI7806389.1"/>
    <property type="molecule type" value="Genomic_DNA"/>
</dbReference>
<proteinExistence type="predicted"/>
<accession>A0A9W7WQC8</accession>
<feature type="region of interest" description="Disordered" evidence="8">
    <location>
        <begin position="121"/>
        <end position="140"/>
    </location>
</feature>
<evidence type="ECO:0000256" key="5">
    <source>
        <dbReference type="ARBA" id="ARBA00023125"/>
    </source>
</evidence>
<evidence type="ECO:0000259" key="9">
    <source>
        <dbReference type="PROSITE" id="PS50950"/>
    </source>
</evidence>
<dbReference type="PROSITE" id="PS50950">
    <property type="entry name" value="ZF_THAP"/>
    <property type="match status" value="1"/>
</dbReference>
<evidence type="ECO:0000256" key="4">
    <source>
        <dbReference type="ARBA" id="ARBA00022833"/>
    </source>
</evidence>
<name>A0A9W7WQC8_TRIRA</name>
<dbReference type="Proteomes" id="UP001059041">
    <property type="component" value="Linkage Group LG8"/>
</dbReference>
<dbReference type="OrthoDB" id="6369483at2759"/>
<evidence type="ECO:0000256" key="1">
    <source>
        <dbReference type="ARBA" id="ARBA00001968"/>
    </source>
</evidence>
<sequence>MSCCAVGCLNRNRRKDGLHFYRIPSSRKPFEAKRRSLWLQAIKRTDWTDEIIGNSRLCSAHFISGEASMDPESPDFVPSLFTYSKQSQCMEARTKLHRFNRKRKWAESICKSSLADTSNRLRAASGSSTREPTTDYEPPECKEEICSNEEDAMIPRAIFSELQVQHNQLLRECDNLRTKCNALKEENEQLKEALGSRRFSFSSIRKNARHFLFFTGLTTIVFEWLLSKLKDSVAVTNRVLSLEDHLLVVLTKLRLGASNTDIAFRFNVTDTVISNILRNWLPIMARTLKPIITWPSRKAILRKMPRCFKKKYRQCRCIIDCAEIFIDRPDNPTARAQTWSNYKHHNTVKYLVGVTPAGAISFLSPGWGGRVSDKEITTKSGFFQLLEPNDVILADHGFLIREDLAAYGATLYIPHFTKGKKRLAAHEVDTSRRLSSLRIHVERVIGRWKQFKILTSVIPLTQVDMLDDMVIVCGALTNLCRSVVVKR</sequence>
<dbReference type="InterPro" id="IPR027805">
    <property type="entry name" value="Transposase_HTH_dom"/>
</dbReference>
<evidence type="ECO:0000256" key="8">
    <source>
        <dbReference type="SAM" id="MobiDB-lite"/>
    </source>
</evidence>
<evidence type="ECO:0000313" key="11">
    <source>
        <dbReference type="Proteomes" id="UP001059041"/>
    </source>
</evidence>
<dbReference type="InterPro" id="IPR006612">
    <property type="entry name" value="THAP_Znf"/>
</dbReference>
<comment type="caution">
    <text evidence="10">The sequence shown here is derived from an EMBL/GenBank/DDBJ whole genome shotgun (WGS) entry which is preliminary data.</text>
</comment>
<feature type="coiled-coil region" evidence="7">
    <location>
        <begin position="159"/>
        <end position="193"/>
    </location>
</feature>
<dbReference type="AlphaFoldDB" id="A0A9W7WQC8"/>
<feature type="compositionally biased region" description="Polar residues" evidence="8">
    <location>
        <begin position="121"/>
        <end position="131"/>
    </location>
</feature>